<dbReference type="InterPro" id="IPR000399">
    <property type="entry name" value="TPP-bd_CS"/>
</dbReference>
<reference evidence="11" key="1">
    <citation type="submission" date="2020-05" db="EMBL/GenBank/DDBJ databases">
        <authorList>
            <person name="Chiriac C."/>
            <person name="Salcher M."/>
            <person name="Ghai R."/>
            <person name="Kavagutti S V."/>
        </authorList>
    </citation>
    <scope>NUCLEOTIDE SEQUENCE</scope>
</reference>
<dbReference type="InterPro" id="IPR011766">
    <property type="entry name" value="TPP_enzyme_TPP-bd"/>
</dbReference>
<feature type="domain" description="Thiamine pyrophosphate enzyme N-terminal TPP-binding" evidence="10">
    <location>
        <begin position="33"/>
        <end position="156"/>
    </location>
</feature>
<proteinExistence type="inferred from homology"/>
<dbReference type="NCBIfam" id="NF004516">
    <property type="entry name" value="PRK05858.1"/>
    <property type="match status" value="1"/>
</dbReference>
<evidence type="ECO:0000259" key="8">
    <source>
        <dbReference type="Pfam" id="PF00205"/>
    </source>
</evidence>
<evidence type="ECO:0000256" key="6">
    <source>
        <dbReference type="RuleBase" id="RU362132"/>
    </source>
</evidence>
<evidence type="ECO:0000313" key="11">
    <source>
        <dbReference type="EMBL" id="CAB4927329.1"/>
    </source>
</evidence>
<dbReference type="EMBL" id="CAFBOZ010000012">
    <property type="protein sequence ID" value="CAB4992812.1"/>
    <property type="molecule type" value="Genomic_DNA"/>
</dbReference>
<dbReference type="CDD" id="cd02004">
    <property type="entry name" value="TPP_BZL_OCoD_HPCL"/>
    <property type="match status" value="1"/>
</dbReference>
<dbReference type="GO" id="GO:0005948">
    <property type="term" value="C:acetolactate synthase complex"/>
    <property type="evidence" value="ECO:0007669"/>
    <property type="project" value="TreeGrafter"/>
</dbReference>
<evidence type="ECO:0000259" key="9">
    <source>
        <dbReference type="Pfam" id="PF02775"/>
    </source>
</evidence>
<dbReference type="SUPFAM" id="SSF52518">
    <property type="entry name" value="Thiamin diphosphate-binding fold (THDP-binding)"/>
    <property type="match status" value="2"/>
</dbReference>
<feature type="domain" description="Thiamine pyrophosphate enzyme TPP-binding" evidence="9">
    <location>
        <begin position="428"/>
        <end position="575"/>
    </location>
</feature>
<evidence type="ECO:0000256" key="4">
    <source>
        <dbReference type="ARBA" id="ARBA00022723"/>
    </source>
</evidence>
<comment type="cofactor">
    <cofactor evidence="1">
        <name>Mg(2+)</name>
        <dbReference type="ChEBI" id="CHEBI:18420"/>
    </cofactor>
</comment>
<dbReference type="PANTHER" id="PTHR18968">
    <property type="entry name" value="THIAMINE PYROPHOSPHATE ENZYMES"/>
    <property type="match status" value="1"/>
</dbReference>
<dbReference type="GO" id="GO:0009099">
    <property type="term" value="P:L-valine biosynthetic process"/>
    <property type="evidence" value="ECO:0007669"/>
    <property type="project" value="TreeGrafter"/>
</dbReference>
<dbReference type="InterPro" id="IPR012000">
    <property type="entry name" value="Thiamin_PyroP_enz_cen_dom"/>
</dbReference>
<evidence type="ECO:0000256" key="1">
    <source>
        <dbReference type="ARBA" id="ARBA00001946"/>
    </source>
</evidence>
<comment type="cofactor">
    <cofactor evidence="2">
        <name>thiamine diphosphate</name>
        <dbReference type="ChEBI" id="CHEBI:58937"/>
    </cofactor>
</comment>
<organism evidence="11">
    <name type="scientific">freshwater metagenome</name>
    <dbReference type="NCBI Taxonomy" id="449393"/>
    <lineage>
        <taxon>unclassified sequences</taxon>
        <taxon>metagenomes</taxon>
        <taxon>ecological metagenomes</taxon>
    </lineage>
</organism>
<dbReference type="GO" id="GO:0003984">
    <property type="term" value="F:acetolactate synthase activity"/>
    <property type="evidence" value="ECO:0007669"/>
    <property type="project" value="TreeGrafter"/>
</dbReference>
<dbReference type="InterPro" id="IPR029035">
    <property type="entry name" value="DHS-like_NAD/FAD-binding_dom"/>
</dbReference>
<dbReference type="GO" id="GO:0000287">
    <property type="term" value="F:magnesium ion binding"/>
    <property type="evidence" value="ECO:0007669"/>
    <property type="project" value="InterPro"/>
</dbReference>
<gene>
    <name evidence="11" type="ORF">UFOPK3773_00038</name>
    <name evidence="12" type="ORF">UFOPK3992_00151</name>
</gene>
<dbReference type="EMBL" id="CAFBNF010000002">
    <property type="protein sequence ID" value="CAB4927329.1"/>
    <property type="molecule type" value="Genomic_DNA"/>
</dbReference>
<dbReference type="CDD" id="cd07035">
    <property type="entry name" value="TPP_PYR_POX_like"/>
    <property type="match status" value="1"/>
</dbReference>
<sequence>MYGRAMSSLDDEPDGPDGPDGPEAREHGGVHALRAARAHGVTTLFTLSGAHVFPLYDAAVGGAAGFASAGDARRAAETANPRLLDVRHEATAAFAAEGTGRLTRRPGLAVVTAGPGVTNVVSAVTSAHFNGAPLVVIGGRSPDFRAGSGALQELDQPPLLAPITKHSSTVHHADMIGQAAEEAFTIAGAAHRGPVFLDIPMDVLYTPTPSAAPADPDSLRTPTAPDRCPDPDLLDAVAALLAESAHPVLVLSTDVWADGAEHAARRFAEELGLPTFTTGLGRGILPRGHDLLVTRARSTAFAEADLVIVAGAPLDFRLAYGRFGSRDRATTVVHLVDSASQSAAHASNHTTTVAGDLSAIFDGILLSWATLVRRPSFAQWATRLRGLDLAARADDASLLHSESDPIHPARIYGELLPRLTDDTVVIGDGGDFVSFAGRFIEPAAPGRWLDPGPYGCLGSGLGYAIAARLAHPSSPVVLLLGDGAAGFSLMDVDSLVRHRLPVVMVMGNNSGWGLERHPMRFLHGYDVITDLNPAVRYDEVVVALGGGGERVTAADQIGSALDRALASGIPYLVDIATDPEATYPRTTTGL</sequence>
<evidence type="ECO:0000256" key="2">
    <source>
        <dbReference type="ARBA" id="ARBA00001964"/>
    </source>
</evidence>
<dbReference type="Pfam" id="PF02776">
    <property type="entry name" value="TPP_enzyme_N"/>
    <property type="match status" value="1"/>
</dbReference>
<protein>
    <submittedName>
        <fullName evidence="11">Unannotated protein</fullName>
    </submittedName>
</protein>
<dbReference type="SUPFAM" id="SSF52467">
    <property type="entry name" value="DHS-like NAD/FAD-binding domain"/>
    <property type="match status" value="1"/>
</dbReference>
<dbReference type="GO" id="GO:0009097">
    <property type="term" value="P:isoleucine biosynthetic process"/>
    <property type="evidence" value="ECO:0007669"/>
    <property type="project" value="TreeGrafter"/>
</dbReference>
<accession>A0A6J7I9A8</accession>
<keyword evidence="5 6" id="KW-0786">Thiamine pyrophosphate</keyword>
<dbReference type="InterPro" id="IPR045229">
    <property type="entry name" value="TPP_enz"/>
</dbReference>
<dbReference type="PANTHER" id="PTHR18968:SF166">
    <property type="entry name" value="2-HYDROXYACYL-COA LYASE 2"/>
    <property type="match status" value="1"/>
</dbReference>
<dbReference type="Pfam" id="PF02775">
    <property type="entry name" value="TPP_enzyme_C"/>
    <property type="match status" value="1"/>
</dbReference>
<evidence type="ECO:0000259" key="10">
    <source>
        <dbReference type="Pfam" id="PF02776"/>
    </source>
</evidence>
<evidence type="ECO:0000256" key="5">
    <source>
        <dbReference type="ARBA" id="ARBA00023052"/>
    </source>
</evidence>
<dbReference type="InterPro" id="IPR012001">
    <property type="entry name" value="Thiamin_PyroP_enz_TPP-bd_dom"/>
</dbReference>
<dbReference type="Pfam" id="PF00205">
    <property type="entry name" value="TPP_enzyme_M"/>
    <property type="match status" value="1"/>
</dbReference>
<dbReference type="PROSITE" id="PS00187">
    <property type="entry name" value="TPP_ENZYMES"/>
    <property type="match status" value="1"/>
</dbReference>
<dbReference type="Gene3D" id="3.40.50.970">
    <property type="match status" value="2"/>
</dbReference>
<evidence type="ECO:0000313" key="12">
    <source>
        <dbReference type="EMBL" id="CAB4992812.1"/>
    </source>
</evidence>
<dbReference type="InterPro" id="IPR029061">
    <property type="entry name" value="THDP-binding"/>
</dbReference>
<keyword evidence="4" id="KW-0479">Metal-binding</keyword>
<feature type="domain" description="Thiamine pyrophosphate enzyme central" evidence="8">
    <location>
        <begin position="234"/>
        <end position="360"/>
    </location>
</feature>
<name>A0A6J7I9A8_9ZZZZ</name>
<feature type="region of interest" description="Disordered" evidence="7">
    <location>
        <begin position="1"/>
        <end position="26"/>
    </location>
</feature>
<comment type="similarity">
    <text evidence="3 6">Belongs to the TPP enzyme family.</text>
</comment>
<dbReference type="AlphaFoldDB" id="A0A6J7I9A8"/>
<dbReference type="Gene3D" id="3.40.50.1220">
    <property type="entry name" value="TPP-binding domain"/>
    <property type="match status" value="1"/>
</dbReference>
<evidence type="ECO:0000256" key="7">
    <source>
        <dbReference type="SAM" id="MobiDB-lite"/>
    </source>
</evidence>
<evidence type="ECO:0000256" key="3">
    <source>
        <dbReference type="ARBA" id="ARBA00007812"/>
    </source>
</evidence>
<dbReference type="GO" id="GO:0050660">
    <property type="term" value="F:flavin adenine dinucleotide binding"/>
    <property type="evidence" value="ECO:0007669"/>
    <property type="project" value="TreeGrafter"/>
</dbReference>
<dbReference type="GO" id="GO:0030976">
    <property type="term" value="F:thiamine pyrophosphate binding"/>
    <property type="evidence" value="ECO:0007669"/>
    <property type="project" value="InterPro"/>
</dbReference>